<protein>
    <submittedName>
        <fullName evidence="1">Uncharacterized protein</fullName>
    </submittedName>
</protein>
<dbReference type="Proteomes" id="UP001153334">
    <property type="component" value="Unassembled WGS sequence"/>
</dbReference>
<sequence length="181" mass="19752">MTALDQIIGHRPQDLRGIQKAITAGSKSAAATVASMPDVDTNSATIWLPISIDLVPPRGIINIEQLERELIHMFANAIMYNPDPQRGLGPSFLRSYQSNSEEGEDLRGYEFDENGVVKETRNMFAEVEKLLGDLRNEVVPRAQALGTGSRSVSAAVGESSTIEDDGGDEQPGDAKRRRMRA</sequence>
<reference evidence="1" key="1">
    <citation type="submission" date="2022-11" db="EMBL/GenBank/DDBJ databases">
        <title>Genome Sequence of Nemania bipapillata.</title>
        <authorList>
            <person name="Buettner E."/>
        </authorList>
    </citation>
    <scope>NUCLEOTIDE SEQUENCE</scope>
    <source>
        <strain evidence="1">CP14</strain>
    </source>
</reference>
<evidence type="ECO:0000313" key="1">
    <source>
        <dbReference type="EMBL" id="KAJ8118562.1"/>
    </source>
</evidence>
<dbReference type="EMBL" id="JAPESX010001000">
    <property type="protein sequence ID" value="KAJ8118562.1"/>
    <property type="molecule type" value="Genomic_DNA"/>
</dbReference>
<organism evidence="1 2">
    <name type="scientific">Nemania bipapillata</name>
    <dbReference type="NCBI Taxonomy" id="110536"/>
    <lineage>
        <taxon>Eukaryota</taxon>
        <taxon>Fungi</taxon>
        <taxon>Dikarya</taxon>
        <taxon>Ascomycota</taxon>
        <taxon>Pezizomycotina</taxon>
        <taxon>Sordariomycetes</taxon>
        <taxon>Xylariomycetidae</taxon>
        <taxon>Xylariales</taxon>
        <taxon>Xylariaceae</taxon>
        <taxon>Nemania</taxon>
    </lineage>
</organism>
<name>A0ACC2ITY2_9PEZI</name>
<accession>A0ACC2ITY2</accession>
<evidence type="ECO:0000313" key="2">
    <source>
        <dbReference type="Proteomes" id="UP001153334"/>
    </source>
</evidence>
<proteinExistence type="predicted"/>
<comment type="caution">
    <text evidence="1">The sequence shown here is derived from an EMBL/GenBank/DDBJ whole genome shotgun (WGS) entry which is preliminary data.</text>
</comment>
<gene>
    <name evidence="1" type="ORF">ONZ43_g3964</name>
</gene>
<keyword evidence="2" id="KW-1185">Reference proteome</keyword>